<name>A0ABQ0G9W9_9PEZI</name>
<proteinExistence type="predicted"/>
<evidence type="ECO:0000313" key="2">
    <source>
        <dbReference type="Proteomes" id="UP001628179"/>
    </source>
</evidence>
<sequence>MTRRHGPGNRDVGDITFASASLEVIATQQHSTASSCFQQLPAEILLQIWELAERDDGSRSWQRRPTRLNVYRNMSLVCKRFRTVVTAYNLTHRNLCLFTNSPGNPFNWMLYLRKTAFI</sequence>
<evidence type="ECO:0008006" key="3">
    <source>
        <dbReference type="Google" id="ProtNLM"/>
    </source>
</evidence>
<comment type="caution">
    <text evidence="1">The sequence shown here is derived from an EMBL/GenBank/DDBJ whole genome shotgun (WGS) entry which is preliminary data.</text>
</comment>
<dbReference type="GeneID" id="98175453"/>
<protein>
    <recommendedName>
        <fullName evidence="3">F-box domain-containing protein</fullName>
    </recommendedName>
</protein>
<evidence type="ECO:0000313" key="1">
    <source>
        <dbReference type="EMBL" id="GAB1314500.1"/>
    </source>
</evidence>
<gene>
    <name evidence="1" type="ORF">MFIFM68171_04710</name>
</gene>
<dbReference type="Proteomes" id="UP001628179">
    <property type="component" value="Unassembled WGS sequence"/>
</dbReference>
<reference evidence="1 2" key="1">
    <citation type="submission" date="2024-09" db="EMBL/GenBank/DDBJ databases">
        <title>Itraconazole resistance in Madurella fahalii resulting from another homologue of gene encoding cytochrome P450 14-alpha sterol demethylase (CYP51).</title>
        <authorList>
            <person name="Yoshioka I."/>
            <person name="Fahal A.H."/>
            <person name="Kaneko S."/>
            <person name="Yaguchi T."/>
        </authorList>
    </citation>
    <scope>NUCLEOTIDE SEQUENCE [LARGE SCALE GENOMIC DNA]</scope>
    <source>
        <strain evidence="1 2">IFM 68171</strain>
    </source>
</reference>
<dbReference type="EMBL" id="BAAFSV010000002">
    <property type="protein sequence ID" value="GAB1314500.1"/>
    <property type="molecule type" value="Genomic_DNA"/>
</dbReference>
<keyword evidence="2" id="KW-1185">Reference proteome</keyword>
<dbReference type="RefSeq" id="XP_070916231.1">
    <property type="nucleotide sequence ID" value="XM_071060130.1"/>
</dbReference>
<accession>A0ABQ0G9W9</accession>
<organism evidence="1 2">
    <name type="scientific">Madurella fahalii</name>
    <dbReference type="NCBI Taxonomy" id="1157608"/>
    <lineage>
        <taxon>Eukaryota</taxon>
        <taxon>Fungi</taxon>
        <taxon>Dikarya</taxon>
        <taxon>Ascomycota</taxon>
        <taxon>Pezizomycotina</taxon>
        <taxon>Sordariomycetes</taxon>
        <taxon>Sordariomycetidae</taxon>
        <taxon>Sordariales</taxon>
        <taxon>Sordariales incertae sedis</taxon>
        <taxon>Madurella</taxon>
    </lineage>
</organism>